<evidence type="ECO:0000313" key="3">
    <source>
        <dbReference type="Proteomes" id="UP000279259"/>
    </source>
</evidence>
<dbReference type="EMBL" id="RSCD01000028">
    <property type="protein sequence ID" value="RSH82168.1"/>
    <property type="molecule type" value="Genomic_DNA"/>
</dbReference>
<feature type="compositionally biased region" description="Acidic residues" evidence="1">
    <location>
        <begin position="338"/>
        <end position="354"/>
    </location>
</feature>
<feature type="compositionally biased region" description="Basic residues" evidence="1">
    <location>
        <begin position="317"/>
        <end position="328"/>
    </location>
</feature>
<protein>
    <submittedName>
        <fullName evidence="2">Uncharacterized protein</fullName>
    </submittedName>
</protein>
<evidence type="ECO:0000313" key="2">
    <source>
        <dbReference type="EMBL" id="RSH82168.1"/>
    </source>
</evidence>
<feature type="compositionally biased region" description="Basic and acidic residues" evidence="1">
    <location>
        <begin position="442"/>
        <end position="452"/>
    </location>
</feature>
<accession>A0A427XTM9</accession>
<evidence type="ECO:0000256" key="1">
    <source>
        <dbReference type="SAM" id="MobiDB-lite"/>
    </source>
</evidence>
<proteinExistence type="predicted"/>
<reference evidence="2 3" key="1">
    <citation type="submission" date="2018-11" db="EMBL/GenBank/DDBJ databases">
        <title>Genome sequence of Saitozyma podzolica DSM 27192.</title>
        <authorList>
            <person name="Aliyu H."/>
            <person name="Gorte O."/>
            <person name="Ochsenreither K."/>
        </authorList>
    </citation>
    <scope>NUCLEOTIDE SEQUENCE [LARGE SCALE GENOMIC DNA]</scope>
    <source>
        <strain evidence="2 3">DSM 27192</strain>
    </source>
</reference>
<name>A0A427XTM9_9TREE</name>
<dbReference type="Proteomes" id="UP000279259">
    <property type="component" value="Unassembled WGS sequence"/>
</dbReference>
<organism evidence="2 3">
    <name type="scientific">Saitozyma podzolica</name>
    <dbReference type="NCBI Taxonomy" id="1890683"/>
    <lineage>
        <taxon>Eukaryota</taxon>
        <taxon>Fungi</taxon>
        <taxon>Dikarya</taxon>
        <taxon>Basidiomycota</taxon>
        <taxon>Agaricomycotina</taxon>
        <taxon>Tremellomycetes</taxon>
        <taxon>Tremellales</taxon>
        <taxon>Trimorphomycetaceae</taxon>
        <taxon>Saitozyma</taxon>
    </lineage>
</organism>
<gene>
    <name evidence="2" type="ORF">EHS25_006101</name>
</gene>
<feature type="compositionally biased region" description="Polar residues" evidence="1">
    <location>
        <begin position="302"/>
        <end position="315"/>
    </location>
</feature>
<dbReference type="AlphaFoldDB" id="A0A427XTM9"/>
<feature type="region of interest" description="Disordered" evidence="1">
    <location>
        <begin position="300"/>
        <end position="374"/>
    </location>
</feature>
<comment type="caution">
    <text evidence="2">The sequence shown here is derived from an EMBL/GenBank/DDBJ whole genome shotgun (WGS) entry which is preliminary data.</text>
</comment>
<keyword evidence="3" id="KW-1185">Reference proteome</keyword>
<sequence>MSYPASRTDFKIKFEEREGKSILTYNFIRWQGWKSTSPAARLMVRKGLNSLRLDTDPLDTHILNKEPFDTEGRSRFRLLVEAINDEARRISEWTDEVEEERRTSTSSGKPDGREAMLQVLSKYSLLLSGTAIGTVVTAVHALNRHDPVEKLIDSVRSNASPDWLGSTDSRLACASIAQLQHFTADRLSLHCNALAEVSDSILRLCGQALRYPAGNSDDATHVEGFRTHAGDLSKELRAIGGRMKTRSEDFDKLNNEFTTWFTEHSPSNKTLKKVRNIRQQSYDRLQLDLECLDANLRAGGRMSQQSGGATTPSGQSSKKRNKRRKKARSSQSTRSEHGEDEDHEDGDDVGDDDRSDGPWTEIKGRELPLSSGTNLATDAGTIARHAYEYPQLVIGSDTKFTRPEVSPDLDFGTASLLSGSAALPQLPIRSGSPAAPLTEDQEAAREKGREDRIAADKQWREFWERSGDDERWWFDKGHWRDIVSFGERFIYSRGESGDQSDLYT</sequence>
<feature type="region of interest" description="Disordered" evidence="1">
    <location>
        <begin position="427"/>
        <end position="452"/>
    </location>
</feature>